<dbReference type="AlphaFoldDB" id="A0A1E4RGF6"/>
<dbReference type="OrthoDB" id="4021329at2759"/>
<accession>A0A1E4RGF6</accession>
<feature type="region of interest" description="Disordered" evidence="2">
    <location>
        <begin position="56"/>
        <end position="75"/>
    </location>
</feature>
<evidence type="ECO:0000313" key="3">
    <source>
        <dbReference type="EMBL" id="ODV66352.1"/>
    </source>
</evidence>
<evidence type="ECO:0000256" key="2">
    <source>
        <dbReference type="SAM" id="MobiDB-lite"/>
    </source>
</evidence>
<protein>
    <submittedName>
        <fullName evidence="3">Uncharacterized protein</fullName>
    </submittedName>
</protein>
<dbReference type="Pfam" id="PF11778">
    <property type="entry name" value="SID"/>
    <property type="match status" value="1"/>
</dbReference>
<dbReference type="EMBL" id="KV454542">
    <property type="protein sequence ID" value="ODV66352.1"/>
    <property type="molecule type" value="Genomic_DNA"/>
</dbReference>
<sequence length="341" mass="39897">MTSPSTVDDVSQAMSESFLHLSQNDTDEVSLTQDDFTNTYHTNDISMYLKMAQSLDKKDKKDKKKETDRSKLQRSSLDKIGFDKHSIESESTLEQVDKDANADVPVSGQELFKMIKPYLEEWKEDSGDDSILGSMEESAITTPPQLREYNDIKLELQKLKQQNEQLAKENAFLKNDSSKYKYMMIKKDNDELSNENAYLNNQIKQLTKQQEYQREKANLEIEKLTKKIGNPTQMINESNLEPKFNHYYKKLQLYKLDHLSNVELSNIIKNIMLSLLITDFNNLPRMMSKLGKYIQITNNFIDQLHHRVYNNNTNPSMYLRQMELDLKDLQLCLNDLLNKYT</sequence>
<proteinExistence type="predicted"/>
<reference evidence="4" key="1">
    <citation type="submission" date="2016-05" db="EMBL/GenBank/DDBJ databases">
        <title>Comparative genomics of biotechnologically important yeasts.</title>
        <authorList>
            <consortium name="DOE Joint Genome Institute"/>
            <person name="Riley R."/>
            <person name="Haridas S."/>
            <person name="Wolfe K.H."/>
            <person name="Lopes M.R."/>
            <person name="Hittinger C.T."/>
            <person name="Goker M."/>
            <person name="Salamov A."/>
            <person name="Wisecaver J."/>
            <person name="Long T.M."/>
            <person name="Aerts A.L."/>
            <person name="Barry K."/>
            <person name="Choi C."/>
            <person name="Clum A."/>
            <person name="Coughlan A.Y."/>
            <person name="Deshpande S."/>
            <person name="Douglass A.P."/>
            <person name="Hanson S.J."/>
            <person name="Klenk H.-P."/>
            <person name="Labutti K."/>
            <person name="Lapidus A."/>
            <person name="Lindquist E."/>
            <person name="Lipzen A."/>
            <person name="Meier-Kolthoff J.P."/>
            <person name="Ohm R.A."/>
            <person name="Otillar R.P."/>
            <person name="Pangilinan J."/>
            <person name="Peng Y."/>
            <person name="Rokas A."/>
            <person name="Rosa C.A."/>
            <person name="Scheuner C."/>
            <person name="Sibirny A.A."/>
            <person name="Slot J.C."/>
            <person name="Stielow J.B."/>
            <person name="Sun H."/>
            <person name="Kurtzman C.P."/>
            <person name="Blackwell M."/>
            <person name="Grigoriev I.V."/>
            <person name="Jeffries T.W."/>
        </authorList>
    </citation>
    <scope>NUCLEOTIDE SEQUENCE [LARGE SCALE GENOMIC DNA]</scope>
    <source>
        <strain evidence="4">NRRL Y-1933</strain>
    </source>
</reference>
<dbReference type="Proteomes" id="UP000095085">
    <property type="component" value="Unassembled WGS sequence"/>
</dbReference>
<keyword evidence="4" id="KW-1185">Reference proteome</keyword>
<gene>
    <name evidence="3" type="ORF">HYPBUDRAFT_6762</name>
</gene>
<feature type="coiled-coil region" evidence="1">
    <location>
        <begin position="149"/>
        <end position="227"/>
    </location>
</feature>
<name>A0A1E4RGF6_9ASCO</name>
<dbReference type="InterPro" id="IPR021750">
    <property type="entry name" value="Sid4-like"/>
</dbReference>
<evidence type="ECO:0000256" key="1">
    <source>
        <dbReference type="SAM" id="Coils"/>
    </source>
</evidence>
<dbReference type="STRING" id="984485.A0A1E4RGF6"/>
<dbReference type="GeneID" id="30998157"/>
<dbReference type="RefSeq" id="XP_020075419.1">
    <property type="nucleotide sequence ID" value="XM_020223608.1"/>
</dbReference>
<keyword evidence="1" id="KW-0175">Coiled coil</keyword>
<organism evidence="3 4">
    <name type="scientific">Hyphopichia burtonii NRRL Y-1933</name>
    <dbReference type="NCBI Taxonomy" id="984485"/>
    <lineage>
        <taxon>Eukaryota</taxon>
        <taxon>Fungi</taxon>
        <taxon>Dikarya</taxon>
        <taxon>Ascomycota</taxon>
        <taxon>Saccharomycotina</taxon>
        <taxon>Pichiomycetes</taxon>
        <taxon>Debaryomycetaceae</taxon>
        <taxon>Hyphopichia</taxon>
    </lineage>
</organism>
<evidence type="ECO:0000313" key="4">
    <source>
        <dbReference type="Proteomes" id="UP000095085"/>
    </source>
</evidence>